<name>A0AAD7E0G6_9AGAR</name>
<protein>
    <submittedName>
        <fullName evidence="1">Uncharacterized protein</fullName>
    </submittedName>
</protein>
<keyword evidence="2" id="KW-1185">Reference proteome</keyword>
<accession>A0AAD7E0G6</accession>
<evidence type="ECO:0000313" key="1">
    <source>
        <dbReference type="EMBL" id="KAJ7702016.1"/>
    </source>
</evidence>
<feature type="non-terminal residue" evidence="1">
    <location>
        <position position="1"/>
    </location>
</feature>
<sequence>MRMVLIQFLSAVPQAIPPVILDVGIKKSRSKVIQMNGLENTEHTVHHTPSLLLPILTSLFGGGNDLDSVSRLPTSEAAAPGREKLV</sequence>
<organism evidence="1 2">
    <name type="scientific">Mycena metata</name>
    <dbReference type="NCBI Taxonomy" id="1033252"/>
    <lineage>
        <taxon>Eukaryota</taxon>
        <taxon>Fungi</taxon>
        <taxon>Dikarya</taxon>
        <taxon>Basidiomycota</taxon>
        <taxon>Agaricomycotina</taxon>
        <taxon>Agaricomycetes</taxon>
        <taxon>Agaricomycetidae</taxon>
        <taxon>Agaricales</taxon>
        <taxon>Marasmiineae</taxon>
        <taxon>Mycenaceae</taxon>
        <taxon>Mycena</taxon>
    </lineage>
</organism>
<comment type="caution">
    <text evidence="1">The sequence shown here is derived from an EMBL/GenBank/DDBJ whole genome shotgun (WGS) entry which is preliminary data.</text>
</comment>
<gene>
    <name evidence="1" type="ORF">B0H16DRAFT_1640252</name>
</gene>
<dbReference type="AlphaFoldDB" id="A0AAD7E0G6"/>
<proteinExistence type="predicted"/>
<dbReference type="EMBL" id="JARKIB010000522">
    <property type="protein sequence ID" value="KAJ7702016.1"/>
    <property type="molecule type" value="Genomic_DNA"/>
</dbReference>
<evidence type="ECO:0000313" key="2">
    <source>
        <dbReference type="Proteomes" id="UP001215598"/>
    </source>
</evidence>
<dbReference type="Proteomes" id="UP001215598">
    <property type="component" value="Unassembled WGS sequence"/>
</dbReference>
<reference evidence="1" key="1">
    <citation type="submission" date="2023-03" db="EMBL/GenBank/DDBJ databases">
        <title>Massive genome expansion in bonnet fungi (Mycena s.s.) driven by repeated elements and novel gene families across ecological guilds.</title>
        <authorList>
            <consortium name="Lawrence Berkeley National Laboratory"/>
            <person name="Harder C.B."/>
            <person name="Miyauchi S."/>
            <person name="Viragh M."/>
            <person name="Kuo A."/>
            <person name="Thoen E."/>
            <person name="Andreopoulos B."/>
            <person name="Lu D."/>
            <person name="Skrede I."/>
            <person name="Drula E."/>
            <person name="Henrissat B."/>
            <person name="Morin E."/>
            <person name="Kohler A."/>
            <person name="Barry K."/>
            <person name="LaButti K."/>
            <person name="Morin E."/>
            <person name="Salamov A."/>
            <person name="Lipzen A."/>
            <person name="Mereny Z."/>
            <person name="Hegedus B."/>
            <person name="Baldrian P."/>
            <person name="Stursova M."/>
            <person name="Weitz H."/>
            <person name="Taylor A."/>
            <person name="Grigoriev I.V."/>
            <person name="Nagy L.G."/>
            <person name="Martin F."/>
            <person name="Kauserud H."/>
        </authorList>
    </citation>
    <scope>NUCLEOTIDE SEQUENCE</scope>
    <source>
        <strain evidence="1">CBHHK182m</strain>
    </source>
</reference>